<evidence type="ECO:0000259" key="1">
    <source>
        <dbReference type="PROSITE" id="PS51677"/>
    </source>
</evidence>
<dbReference type="EMBL" id="JACHOC010000009">
    <property type="protein sequence ID" value="MBB4624243.1"/>
    <property type="molecule type" value="Genomic_DNA"/>
</dbReference>
<dbReference type="InterPro" id="IPR045235">
    <property type="entry name" value="PuuE_HpPgdA-like"/>
</dbReference>
<dbReference type="Gene3D" id="3.20.20.370">
    <property type="entry name" value="Glycoside hydrolase/deacetylase"/>
    <property type="match status" value="1"/>
</dbReference>
<evidence type="ECO:0000313" key="3">
    <source>
        <dbReference type="Proteomes" id="UP000533637"/>
    </source>
</evidence>
<dbReference type="Pfam" id="PF01522">
    <property type="entry name" value="Polysacc_deac_1"/>
    <property type="match status" value="1"/>
</dbReference>
<sequence length="266" mass="31260">MILLSFDIEEFDVPQEHGIDLPFEQQMAVSIEGTRKILACLDKYQVHATFFCTANFATHAPEIIQNILQGGHEIASHGYYHSSFEKTDLQRSREFLEQLTGQPVEGFRMARMMPVDEKDIKNAGYTYNSSLNPTFIPGRYNHLDKPRTYFYKEKVLQLPASVTPAFRLSLFWLTYHNLPAKVYRWLFYRTLKHDGYAITYFHPWEFTNLKAHKEEWKLPFIMTNHSGEGMVRRLDDLISFLLKKKCSFATCKEFKQHIQAKEQKSE</sequence>
<protein>
    <submittedName>
        <fullName evidence="2">Peptidoglycan/xylan/chitin deacetylase (PgdA/CDA1 family)</fullName>
    </submittedName>
</protein>
<dbReference type="PANTHER" id="PTHR47561:SF1">
    <property type="entry name" value="POLYSACCHARIDE DEACETYLASE FAMILY PROTEIN (AFU_ORTHOLOGUE AFUA_6G05030)"/>
    <property type="match status" value="1"/>
</dbReference>
<gene>
    <name evidence="2" type="ORF">GGQ57_004171</name>
</gene>
<name>A0ABR6KRX0_9BACT</name>
<dbReference type="InterPro" id="IPR011330">
    <property type="entry name" value="Glyco_hydro/deAcase_b/a-brl"/>
</dbReference>
<reference evidence="2 3" key="1">
    <citation type="submission" date="2020-08" db="EMBL/GenBank/DDBJ databases">
        <title>Genomic Encyclopedia of Type Strains, Phase IV (KMG-IV): sequencing the most valuable type-strain genomes for metagenomic binning, comparative biology and taxonomic classification.</title>
        <authorList>
            <person name="Goeker M."/>
        </authorList>
    </citation>
    <scope>NUCLEOTIDE SEQUENCE [LARGE SCALE GENOMIC DNA]</scope>
    <source>
        <strain evidence="2 3">DSM 102983</strain>
    </source>
</reference>
<dbReference type="PANTHER" id="PTHR47561">
    <property type="entry name" value="POLYSACCHARIDE DEACETYLASE FAMILY PROTEIN (AFU_ORTHOLOGUE AFUA_6G05030)"/>
    <property type="match status" value="1"/>
</dbReference>
<dbReference type="InterPro" id="IPR002509">
    <property type="entry name" value="NODB_dom"/>
</dbReference>
<dbReference type="CDD" id="cd10941">
    <property type="entry name" value="CE4_PuuE_HpPgdA_like_2"/>
    <property type="match status" value="1"/>
</dbReference>
<dbReference type="PROSITE" id="PS51677">
    <property type="entry name" value="NODB"/>
    <property type="match status" value="1"/>
</dbReference>
<proteinExistence type="predicted"/>
<dbReference type="Proteomes" id="UP000533637">
    <property type="component" value="Unassembled WGS sequence"/>
</dbReference>
<feature type="domain" description="NodB homology" evidence="1">
    <location>
        <begin position="17"/>
        <end position="99"/>
    </location>
</feature>
<organism evidence="2 3">
    <name type="scientific">Parabacteroides faecis</name>
    <dbReference type="NCBI Taxonomy" id="1217282"/>
    <lineage>
        <taxon>Bacteria</taxon>
        <taxon>Pseudomonadati</taxon>
        <taxon>Bacteroidota</taxon>
        <taxon>Bacteroidia</taxon>
        <taxon>Bacteroidales</taxon>
        <taxon>Tannerellaceae</taxon>
        <taxon>Parabacteroides</taxon>
    </lineage>
</organism>
<keyword evidence="3" id="KW-1185">Reference proteome</keyword>
<dbReference type="SUPFAM" id="SSF88713">
    <property type="entry name" value="Glycoside hydrolase/deacetylase"/>
    <property type="match status" value="1"/>
</dbReference>
<evidence type="ECO:0000313" key="2">
    <source>
        <dbReference type="EMBL" id="MBB4624243.1"/>
    </source>
</evidence>
<accession>A0ABR6KRX0</accession>
<comment type="caution">
    <text evidence="2">The sequence shown here is derived from an EMBL/GenBank/DDBJ whole genome shotgun (WGS) entry which is preliminary data.</text>
</comment>
<dbReference type="RefSeq" id="WP_183671993.1">
    <property type="nucleotide sequence ID" value="NZ_BMPB01000014.1"/>
</dbReference>